<feature type="compositionally biased region" description="Basic and acidic residues" evidence="3">
    <location>
        <begin position="327"/>
        <end position="339"/>
    </location>
</feature>
<dbReference type="EC" id="3.6.1.-" evidence="2"/>
<feature type="binding site" evidence="2">
    <location>
        <position position="284"/>
    </location>
    <ligand>
        <name>Zn(2+)</name>
        <dbReference type="ChEBI" id="CHEBI:29105"/>
    </ligand>
</feature>
<organism evidence="5 6">
    <name type="scientific">Gaopeijia maritima</name>
    <dbReference type="NCBI Taxonomy" id="3119007"/>
    <lineage>
        <taxon>Bacteria</taxon>
        <taxon>Pseudomonadati</taxon>
        <taxon>Gemmatimonadota</taxon>
        <taxon>Longimicrobiia</taxon>
        <taxon>Gaopeijiales</taxon>
        <taxon>Gaopeijiaceae</taxon>
        <taxon>Gaopeijia</taxon>
    </lineage>
</organism>
<keyword evidence="2" id="KW-0479">Metal-binding</keyword>
<proteinExistence type="inferred from homology"/>
<dbReference type="CDD" id="cd01854">
    <property type="entry name" value="YjeQ_EngC"/>
    <property type="match status" value="1"/>
</dbReference>
<dbReference type="NCBIfam" id="TIGR00157">
    <property type="entry name" value="ribosome small subunit-dependent GTPase A"/>
    <property type="match status" value="1"/>
</dbReference>
<dbReference type="SUPFAM" id="SSF52540">
    <property type="entry name" value="P-loop containing nucleoside triphosphate hydrolases"/>
    <property type="match status" value="1"/>
</dbReference>
<dbReference type="InterPro" id="IPR010914">
    <property type="entry name" value="RsgA_GTPase_dom"/>
</dbReference>
<feature type="compositionally biased region" description="Basic residues" evidence="3">
    <location>
        <begin position="344"/>
        <end position="354"/>
    </location>
</feature>
<keyword evidence="2" id="KW-0547">Nucleotide-binding</keyword>
<comment type="caution">
    <text evidence="5">The sequence shown here is derived from an EMBL/GenBank/DDBJ whole genome shotgun (WGS) entry which is preliminary data.</text>
</comment>
<reference evidence="5 6" key="1">
    <citation type="submission" date="2024-02" db="EMBL/GenBank/DDBJ databases">
        <title>A novel Gemmatimonadota bacterium.</title>
        <authorList>
            <person name="Du Z.-J."/>
            <person name="Ye Y.-Q."/>
        </authorList>
    </citation>
    <scope>NUCLEOTIDE SEQUENCE [LARGE SCALE GENOMIC DNA]</scope>
    <source>
        <strain evidence="5 6">DH-20</strain>
    </source>
</reference>
<feature type="binding site" evidence="2">
    <location>
        <position position="286"/>
    </location>
    <ligand>
        <name>Zn(2+)</name>
        <dbReference type="ChEBI" id="CHEBI:29105"/>
    </ligand>
</feature>
<dbReference type="PANTHER" id="PTHR32120:SF10">
    <property type="entry name" value="SMALL RIBOSOMAL SUBUNIT BIOGENESIS GTPASE RSGA"/>
    <property type="match status" value="1"/>
</dbReference>
<feature type="binding site" evidence="2">
    <location>
        <begin position="146"/>
        <end position="149"/>
    </location>
    <ligand>
        <name>GTP</name>
        <dbReference type="ChEBI" id="CHEBI:37565"/>
    </ligand>
</feature>
<keyword evidence="2" id="KW-0699">rRNA-binding</keyword>
<comment type="similarity">
    <text evidence="2">Belongs to the TRAFAC class YlqF/YawG GTPase family. RsgA subfamily.</text>
</comment>
<dbReference type="InterPro" id="IPR027417">
    <property type="entry name" value="P-loop_NTPase"/>
</dbReference>
<evidence type="ECO:0000259" key="4">
    <source>
        <dbReference type="PROSITE" id="PS50936"/>
    </source>
</evidence>
<comment type="subunit">
    <text evidence="2">Monomer. Associates with 30S ribosomal subunit, binds 16S rRNA.</text>
</comment>
<dbReference type="Proteomes" id="UP001484239">
    <property type="component" value="Unassembled WGS sequence"/>
</dbReference>
<dbReference type="InterPro" id="IPR004881">
    <property type="entry name" value="Ribosome_biogen_GTPase_RsgA"/>
</dbReference>
<comment type="function">
    <text evidence="2">One of several proteins that assist in the late maturation steps of the functional core of the 30S ribosomal subunit. Helps release RbfA from mature subunits. May play a role in the assembly of ribosomal proteins into the subunit. Circularly permuted GTPase that catalyzes slow GTP hydrolysis, GTPase activity is stimulated by the 30S ribosomal subunit.</text>
</comment>
<keyword evidence="2" id="KW-0378">Hydrolase</keyword>
<evidence type="ECO:0000313" key="5">
    <source>
        <dbReference type="EMBL" id="MEK9501717.1"/>
    </source>
</evidence>
<dbReference type="Gene3D" id="3.40.50.300">
    <property type="entry name" value="P-loop containing nucleotide triphosphate hydrolases"/>
    <property type="match status" value="1"/>
</dbReference>
<accession>A0ABU9EAE2</accession>
<feature type="binding site" evidence="2">
    <location>
        <begin position="198"/>
        <end position="206"/>
    </location>
    <ligand>
        <name>GTP</name>
        <dbReference type="ChEBI" id="CHEBI:37565"/>
    </ligand>
</feature>
<keyword evidence="2" id="KW-0694">RNA-binding</keyword>
<sequence length="354" mass="39021">MTQGLRTWGWDENWASSLEQFDVDAEPARVTLQHRDRWEIQTEHGPRTARLPTADPSGLIPVTGDWVACTPGPSETDPWSILGLLPRRSVIRRGAAGESRSAQVLAANIDRLWIVQALDTPPNLRSLERYLAVGWESGATPDIVLTKSDLAQDLDDAVQRVRGIAFGVSLWVTSVADPSSFEALRASLDAGATVALLGPSGAGKSTLVNRLADADLTRTGEVRTGDRKGRHTTTGRELFQIHNGALLLDTPGMRELKVLALDEGLDQAFPDIEELAAQCRFRDCSHVSEPGCAVLMGVREGRLAEDRLLSYRKLEAEAAYERRRVDPRARAAQVSDHKTSMKTLKYHPKHQRRD</sequence>
<name>A0ABU9EAE2_9BACT</name>
<dbReference type="PANTHER" id="PTHR32120">
    <property type="entry name" value="SMALL RIBOSOMAL SUBUNIT BIOGENESIS GTPASE RSGA"/>
    <property type="match status" value="1"/>
</dbReference>
<keyword evidence="2" id="KW-0862">Zinc</keyword>
<dbReference type="EMBL" id="JBBHLI010000007">
    <property type="protein sequence ID" value="MEK9501717.1"/>
    <property type="molecule type" value="Genomic_DNA"/>
</dbReference>
<evidence type="ECO:0000256" key="3">
    <source>
        <dbReference type="SAM" id="MobiDB-lite"/>
    </source>
</evidence>
<evidence type="ECO:0000256" key="1">
    <source>
        <dbReference type="ARBA" id="ARBA00022517"/>
    </source>
</evidence>
<dbReference type="Pfam" id="PF03193">
    <property type="entry name" value="RsgA_GTPase"/>
    <property type="match status" value="1"/>
</dbReference>
<feature type="binding site" evidence="2">
    <location>
        <position position="279"/>
    </location>
    <ligand>
        <name>Zn(2+)</name>
        <dbReference type="ChEBI" id="CHEBI:29105"/>
    </ligand>
</feature>
<comment type="subcellular location">
    <subcellularLocation>
        <location evidence="2">Cytoplasm</location>
    </subcellularLocation>
</comment>
<gene>
    <name evidence="2 5" type="primary">rsgA</name>
    <name evidence="5" type="ORF">WI372_12060</name>
</gene>
<feature type="binding site" evidence="2">
    <location>
        <position position="292"/>
    </location>
    <ligand>
        <name>Zn(2+)</name>
        <dbReference type="ChEBI" id="CHEBI:29105"/>
    </ligand>
</feature>
<keyword evidence="2" id="KW-0342">GTP-binding</keyword>
<feature type="region of interest" description="Disordered" evidence="3">
    <location>
        <begin position="327"/>
        <end position="354"/>
    </location>
</feature>
<evidence type="ECO:0000313" key="6">
    <source>
        <dbReference type="Proteomes" id="UP001484239"/>
    </source>
</evidence>
<evidence type="ECO:0000256" key="2">
    <source>
        <dbReference type="HAMAP-Rule" id="MF_01820"/>
    </source>
</evidence>
<keyword evidence="2" id="KW-0963">Cytoplasm</keyword>
<dbReference type="RefSeq" id="WP_405287111.1">
    <property type="nucleotide sequence ID" value="NZ_JBBHLI010000007.1"/>
</dbReference>
<dbReference type="Gene3D" id="1.10.40.50">
    <property type="entry name" value="Probable gtpase engc, domain 3"/>
    <property type="match status" value="1"/>
</dbReference>
<protein>
    <recommendedName>
        <fullName evidence="2">Small ribosomal subunit biogenesis GTPase RsgA</fullName>
        <ecNumber evidence="2">3.6.1.-</ecNumber>
    </recommendedName>
</protein>
<comment type="cofactor">
    <cofactor evidence="2">
        <name>Zn(2+)</name>
        <dbReference type="ChEBI" id="CHEBI:29105"/>
    </cofactor>
    <text evidence="2">Binds 1 zinc ion per subunit.</text>
</comment>
<dbReference type="HAMAP" id="MF_01820">
    <property type="entry name" value="GTPase_RsgA"/>
    <property type="match status" value="1"/>
</dbReference>
<feature type="domain" description="EngC GTPase" evidence="4">
    <location>
        <begin position="107"/>
        <end position="254"/>
    </location>
</feature>
<keyword evidence="6" id="KW-1185">Reference proteome</keyword>
<keyword evidence="1 2" id="KW-0690">Ribosome biogenesis</keyword>
<dbReference type="PROSITE" id="PS50936">
    <property type="entry name" value="ENGC_GTPASE"/>
    <property type="match status" value="1"/>
</dbReference>